<comment type="caution">
    <text evidence="6">The sequence shown here is derived from an EMBL/GenBank/DDBJ whole genome shotgun (WGS) entry which is preliminary data.</text>
</comment>
<keyword evidence="3" id="KW-0274">FAD</keyword>
<evidence type="ECO:0000313" key="6">
    <source>
        <dbReference type="EMBL" id="MBK4738603.1"/>
    </source>
</evidence>
<reference evidence="6" key="1">
    <citation type="submission" date="2021-01" db="EMBL/GenBank/DDBJ databases">
        <title>Genome sequence of strain Noviherbaspirillum sp. DKR-6.</title>
        <authorList>
            <person name="Chaudhary D.K."/>
        </authorList>
    </citation>
    <scope>NUCLEOTIDE SEQUENCE</scope>
    <source>
        <strain evidence="6">DKR-6</strain>
    </source>
</reference>
<keyword evidence="2" id="KW-0732">Signal</keyword>
<gene>
    <name evidence="6" type="ORF">JJB74_28640</name>
</gene>
<dbReference type="EMBL" id="JAEPBG010000023">
    <property type="protein sequence ID" value="MBK4738603.1"/>
    <property type="molecule type" value="Genomic_DNA"/>
</dbReference>
<sequence length="101" mass="10812">MLAQFERHFPELAPMIRFHELATPVTQHRYVRAPAGAIYSIERSTDQLVGQALRVRTPVPDLLLAGQNSFGPGVPGAFDSGLCAAAGVEPSLSQLLLSAQS</sequence>
<keyword evidence="7" id="KW-1185">Reference proteome</keyword>
<keyword evidence="4" id="KW-0521">NADP</keyword>
<evidence type="ECO:0000256" key="3">
    <source>
        <dbReference type="ARBA" id="ARBA00022827"/>
    </source>
</evidence>
<evidence type="ECO:0000313" key="7">
    <source>
        <dbReference type="Proteomes" id="UP000622890"/>
    </source>
</evidence>
<dbReference type="RefSeq" id="WP_200597971.1">
    <property type="nucleotide sequence ID" value="NZ_JAEPBG010000023.1"/>
</dbReference>
<accession>A0A934SZJ2</accession>
<evidence type="ECO:0000256" key="1">
    <source>
        <dbReference type="ARBA" id="ARBA00022630"/>
    </source>
</evidence>
<dbReference type="PANTHER" id="PTHR46091:SF3">
    <property type="entry name" value="AMINE OXIDASE DOMAIN-CONTAINING PROTEIN"/>
    <property type="match status" value="1"/>
</dbReference>
<evidence type="ECO:0000256" key="4">
    <source>
        <dbReference type="ARBA" id="ARBA00022857"/>
    </source>
</evidence>
<proteinExistence type="predicted"/>
<name>A0A934SZJ2_9BURK</name>
<keyword evidence="1" id="KW-0285">Flavoprotein</keyword>
<evidence type="ECO:0000256" key="5">
    <source>
        <dbReference type="ARBA" id="ARBA00023027"/>
    </source>
</evidence>
<evidence type="ECO:0008006" key="8">
    <source>
        <dbReference type="Google" id="ProtNLM"/>
    </source>
</evidence>
<organism evidence="6 7">
    <name type="scientific">Noviherbaspirillum pedocola</name>
    <dbReference type="NCBI Taxonomy" id="2801341"/>
    <lineage>
        <taxon>Bacteria</taxon>
        <taxon>Pseudomonadati</taxon>
        <taxon>Pseudomonadota</taxon>
        <taxon>Betaproteobacteria</taxon>
        <taxon>Burkholderiales</taxon>
        <taxon>Oxalobacteraceae</taxon>
        <taxon>Noviherbaspirillum</taxon>
    </lineage>
</organism>
<protein>
    <recommendedName>
        <fullName evidence="8">Amine oxidase domain-containing protein</fullName>
    </recommendedName>
</protein>
<evidence type="ECO:0000256" key="2">
    <source>
        <dbReference type="ARBA" id="ARBA00022729"/>
    </source>
</evidence>
<dbReference type="InterPro" id="IPR052206">
    <property type="entry name" value="Retinol_saturase"/>
</dbReference>
<keyword evidence="5" id="KW-0520">NAD</keyword>
<dbReference type="AlphaFoldDB" id="A0A934SZJ2"/>
<dbReference type="PANTHER" id="PTHR46091">
    <property type="entry name" value="BLR7054 PROTEIN"/>
    <property type="match status" value="1"/>
</dbReference>
<dbReference type="Proteomes" id="UP000622890">
    <property type="component" value="Unassembled WGS sequence"/>
</dbReference>